<organism evidence="3 4">
    <name type="scientific">Pediococcus stilesii</name>
    <dbReference type="NCBI Taxonomy" id="331679"/>
    <lineage>
        <taxon>Bacteria</taxon>
        <taxon>Bacillati</taxon>
        <taxon>Bacillota</taxon>
        <taxon>Bacilli</taxon>
        <taxon>Lactobacillales</taxon>
        <taxon>Lactobacillaceae</taxon>
        <taxon>Pediococcus</taxon>
    </lineage>
</organism>
<dbReference type="AlphaFoldDB" id="A0A0R2KW19"/>
<comment type="caution">
    <text evidence="3">The sequence shown here is derived from an EMBL/GenBank/DDBJ whole genome shotgun (WGS) entry which is preliminary data.</text>
</comment>
<accession>A0A0R2KW19</accession>
<dbReference type="RefSeq" id="WP_057803218.1">
    <property type="nucleotide sequence ID" value="NZ_JQBX01000011.1"/>
</dbReference>
<evidence type="ECO:0000313" key="4">
    <source>
        <dbReference type="Proteomes" id="UP000051859"/>
    </source>
</evidence>
<name>A0A0R2KW19_9LACO</name>
<dbReference type="PANTHER" id="PTHR43364:SF4">
    <property type="entry name" value="NAD(P)-LINKED OXIDOREDUCTASE SUPERFAMILY PROTEIN"/>
    <property type="match status" value="1"/>
</dbReference>
<dbReference type="InterPro" id="IPR020471">
    <property type="entry name" value="AKR"/>
</dbReference>
<dbReference type="EMBL" id="JQBX01000011">
    <property type="protein sequence ID" value="KRN93688.1"/>
    <property type="molecule type" value="Genomic_DNA"/>
</dbReference>
<dbReference type="Pfam" id="PF00248">
    <property type="entry name" value="Aldo_ket_red"/>
    <property type="match status" value="1"/>
</dbReference>
<dbReference type="InterPro" id="IPR023210">
    <property type="entry name" value="NADP_OxRdtase_dom"/>
</dbReference>
<sequence>MSEFIKIGKSDVESTIMGLGANKVGGHNIFSGLDDKDGYEVVRTALDDGIRMIDTAFAYGNGRSEEIIGEVLKDYDRHEVTIATKAAQDDNNGYAPNNDPAFLTKQIDAALKRLQTDYIDIFYIHFPDEVTNKRDAVEALVKAREAGKIRAIGLSNFSLDQIKEANIDNQIDVVEDNYSLVYRSPEENLLPYLRENNISFVPYFPLASGLLTGKYERSDYMKFPRFTEKQFGDIIGSIKKVRGLAEEKGVTVAQLILAWYLKNPEIAVVIPGARKADQIKSNAEALQIELSDSMYKQIDQLFKF</sequence>
<evidence type="ECO:0000259" key="2">
    <source>
        <dbReference type="Pfam" id="PF00248"/>
    </source>
</evidence>
<evidence type="ECO:0000256" key="1">
    <source>
        <dbReference type="ARBA" id="ARBA00023002"/>
    </source>
</evidence>
<dbReference type="InterPro" id="IPR050523">
    <property type="entry name" value="AKR_Detox_Biosynth"/>
</dbReference>
<proteinExistence type="predicted"/>
<gene>
    <name evidence="3" type="ORF">IV81_GL000264</name>
</gene>
<dbReference type="Gene3D" id="3.20.20.100">
    <property type="entry name" value="NADP-dependent oxidoreductase domain"/>
    <property type="match status" value="1"/>
</dbReference>
<protein>
    <submittedName>
        <fullName evidence="3">Aryl-alcohol dehydrogenase related enzyme</fullName>
    </submittedName>
</protein>
<dbReference type="Proteomes" id="UP000051859">
    <property type="component" value="Unassembled WGS sequence"/>
</dbReference>
<dbReference type="PANTHER" id="PTHR43364">
    <property type="entry name" value="NADH-SPECIFIC METHYLGLYOXAL REDUCTASE-RELATED"/>
    <property type="match status" value="1"/>
</dbReference>
<reference evidence="3 4" key="1">
    <citation type="journal article" date="2015" name="Genome Announc.">
        <title>Expanding the biotechnology potential of lactobacilli through comparative genomics of 213 strains and associated genera.</title>
        <authorList>
            <person name="Sun Z."/>
            <person name="Harris H.M."/>
            <person name="McCann A."/>
            <person name="Guo C."/>
            <person name="Argimon S."/>
            <person name="Zhang W."/>
            <person name="Yang X."/>
            <person name="Jeffery I.B."/>
            <person name="Cooney J.C."/>
            <person name="Kagawa T.F."/>
            <person name="Liu W."/>
            <person name="Song Y."/>
            <person name="Salvetti E."/>
            <person name="Wrobel A."/>
            <person name="Rasinkangas P."/>
            <person name="Parkhill J."/>
            <person name="Rea M.C."/>
            <person name="O'Sullivan O."/>
            <person name="Ritari J."/>
            <person name="Douillard F.P."/>
            <person name="Paul Ross R."/>
            <person name="Yang R."/>
            <person name="Briner A.E."/>
            <person name="Felis G.E."/>
            <person name="de Vos W.M."/>
            <person name="Barrangou R."/>
            <person name="Klaenhammer T.R."/>
            <person name="Caufield P.W."/>
            <person name="Cui Y."/>
            <person name="Zhang H."/>
            <person name="O'Toole P.W."/>
        </authorList>
    </citation>
    <scope>NUCLEOTIDE SEQUENCE [LARGE SCALE GENOMIC DNA]</scope>
    <source>
        <strain evidence="3 4">DSM 18001</strain>
    </source>
</reference>
<dbReference type="GO" id="GO:0005829">
    <property type="term" value="C:cytosol"/>
    <property type="evidence" value="ECO:0007669"/>
    <property type="project" value="TreeGrafter"/>
</dbReference>
<dbReference type="GO" id="GO:0016491">
    <property type="term" value="F:oxidoreductase activity"/>
    <property type="evidence" value="ECO:0007669"/>
    <property type="project" value="UniProtKB-KW"/>
</dbReference>
<dbReference type="PRINTS" id="PR00069">
    <property type="entry name" value="ALDKETRDTASE"/>
</dbReference>
<dbReference type="STRING" id="331679.IV81_GL000264"/>
<keyword evidence="4" id="KW-1185">Reference proteome</keyword>
<dbReference type="InterPro" id="IPR036812">
    <property type="entry name" value="NAD(P)_OxRdtase_dom_sf"/>
</dbReference>
<dbReference type="PROSITE" id="PS00062">
    <property type="entry name" value="ALDOKETO_REDUCTASE_2"/>
    <property type="match status" value="1"/>
</dbReference>
<feature type="domain" description="NADP-dependent oxidoreductase" evidence="2">
    <location>
        <begin position="17"/>
        <end position="301"/>
    </location>
</feature>
<dbReference type="SUPFAM" id="SSF51430">
    <property type="entry name" value="NAD(P)-linked oxidoreductase"/>
    <property type="match status" value="1"/>
</dbReference>
<dbReference type="PATRIC" id="fig|331679.3.peg.270"/>
<dbReference type="InterPro" id="IPR018170">
    <property type="entry name" value="Aldo/ket_reductase_CS"/>
</dbReference>
<evidence type="ECO:0000313" key="3">
    <source>
        <dbReference type="EMBL" id="KRN93688.1"/>
    </source>
</evidence>
<keyword evidence="1" id="KW-0560">Oxidoreductase</keyword>